<dbReference type="SUPFAM" id="SSF51395">
    <property type="entry name" value="FMN-linked oxidoreductases"/>
    <property type="match status" value="2"/>
</dbReference>
<evidence type="ECO:0000256" key="3">
    <source>
        <dbReference type="ARBA" id="ARBA00022630"/>
    </source>
</evidence>
<evidence type="ECO:0000256" key="6">
    <source>
        <dbReference type="ARBA" id="ARBA00023002"/>
    </source>
</evidence>
<dbReference type="GO" id="GO:0010181">
    <property type="term" value="F:FMN binding"/>
    <property type="evidence" value="ECO:0007669"/>
    <property type="project" value="InterPro"/>
</dbReference>
<keyword evidence="6" id="KW-0560">Oxidoreductase</keyword>
<comment type="caution">
    <text evidence="8">The sequence shown here is derived from an EMBL/GenBank/DDBJ whole genome shotgun (WGS) entry which is preliminary data.</text>
</comment>
<evidence type="ECO:0000259" key="7">
    <source>
        <dbReference type="Pfam" id="PF00724"/>
    </source>
</evidence>
<accession>A0A3S3N8K4</accession>
<dbReference type="OrthoDB" id="1663137at2759"/>
<reference evidence="8 9" key="1">
    <citation type="journal article" date="2019" name="Nat. Plants">
        <title>Stout camphor tree genome fills gaps in understanding of flowering plant genome evolution.</title>
        <authorList>
            <person name="Chaw S.M."/>
            <person name="Liu Y.C."/>
            <person name="Wu Y.W."/>
            <person name="Wang H.Y."/>
            <person name="Lin C.I."/>
            <person name="Wu C.S."/>
            <person name="Ke H.M."/>
            <person name="Chang L.Y."/>
            <person name="Hsu C.Y."/>
            <person name="Yang H.T."/>
            <person name="Sudianto E."/>
            <person name="Hsu M.H."/>
            <person name="Wu K.P."/>
            <person name="Wang L.N."/>
            <person name="Leebens-Mack J.H."/>
            <person name="Tsai I.J."/>
        </authorList>
    </citation>
    <scope>NUCLEOTIDE SEQUENCE [LARGE SCALE GENOMIC DNA]</scope>
    <source>
        <strain evidence="9">cv. Chaw 1501</strain>
        <tissue evidence="8">Young leaves</tissue>
    </source>
</reference>
<dbReference type="InterPro" id="IPR045247">
    <property type="entry name" value="Oye-like"/>
</dbReference>
<evidence type="ECO:0000313" key="9">
    <source>
        <dbReference type="Proteomes" id="UP000283530"/>
    </source>
</evidence>
<dbReference type="FunFam" id="3.20.20.70:FF:000073">
    <property type="entry name" value="12-oxophytodienoate reductase 3"/>
    <property type="match status" value="2"/>
</dbReference>
<dbReference type="EMBL" id="QPKB01000008">
    <property type="protein sequence ID" value="RWR90331.1"/>
    <property type="molecule type" value="Genomic_DNA"/>
</dbReference>
<keyword evidence="4" id="KW-0288">FMN</keyword>
<organism evidence="8 9">
    <name type="scientific">Cinnamomum micranthum f. kanehirae</name>
    <dbReference type="NCBI Taxonomy" id="337451"/>
    <lineage>
        <taxon>Eukaryota</taxon>
        <taxon>Viridiplantae</taxon>
        <taxon>Streptophyta</taxon>
        <taxon>Embryophyta</taxon>
        <taxon>Tracheophyta</taxon>
        <taxon>Spermatophyta</taxon>
        <taxon>Magnoliopsida</taxon>
        <taxon>Magnoliidae</taxon>
        <taxon>Laurales</taxon>
        <taxon>Lauraceae</taxon>
        <taxon>Cinnamomum</taxon>
    </lineage>
</organism>
<dbReference type="CDD" id="cd02933">
    <property type="entry name" value="OYE_like_FMN"/>
    <property type="match status" value="2"/>
</dbReference>
<dbReference type="STRING" id="337451.A0A3S3N8K4"/>
<comment type="similarity">
    <text evidence="2">Belongs to the NADH:flavin oxidoreductase/NADH oxidase family.</text>
</comment>
<evidence type="ECO:0000313" key="8">
    <source>
        <dbReference type="EMBL" id="RWR90331.1"/>
    </source>
</evidence>
<dbReference type="InterPro" id="IPR001155">
    <property type="entry name" value="OxRdtase_FMN_N"/>
</dbReference>
<keyword evidence="3" id="KW-0285">Flavoprotein</keyword>
<name>A0A3S3N8K4_9MAGN</name>
<evidence type="ECO:0000256" key="4">
    <source>
        <dbReference type="ARBA" id="ARBA00022643"/>
    </source>
</evidence>
<evidence type="ECO:0000256" key="2">
    <source>
        <dbReference type="ARBA" id="ARBA00005979"/>
    </source>
</evidence>
<protein>
    <submittedName>
        <fullName evidence="8">12-oxophytodienoate reductase 1</fullName>
    </submittedName>
</protein>
<proteinExistence type="inferred from homology"/>
<dbReference type="AlphaFoldDB" id="A0A3S3N8K4"/>
<dbReference type="Proteomes" id="UP000283530">
    <property type="component" value="Unassembled WGS sequence"/>
</dbReference>
<feature type="domain" description="NADH:flavin oxidoreductase/NADH oxidase N-terminal" evidence="7">
    <location>
        <begin position="6"/>
        <end position="338"/>
    </location>
</feature>
<dbReference type="PANTHER" id="PTHR22893">
    <property type="entry name" value="NADH OXIDOREDUCTASE-RELATED"/>
    <property type="match status" value="1"/>
</dbReference>
<dbReference type="GO" id="GO:0016491">
    <property type="term" value="F:oxidoreductase activity"/>
    <property type="evidence" value="ECO:0007669"/>
    <property type="project" value="UniProtKB-KW"/>
</dbReference>
<dbReference type="Gene3D" id="3.20.20.70">
    <property type="entry name" value="Aldolase class I"/>
    <property type="match status" value="2"/>
</dbReference>
<keyword evidence="5" id="KW-0521">NADP</keyword>
<dbReference type="PANTHER" id="PTHR22893:SF91">
    <property type="entry name" value="NADPH DEHYDROGENASE 2-RELATED"/>
    <property type="match status" value="1"/>
</dbReference>
<keyword evidence="9" id="KW-1185">Reference proteome</keyword>
<dbReference type="Pfam" id="PF00724">
    <property type="entry name" value="Oxidored_FMN"/>
    <property type="match status" value="2"/>
</dbReference>
<evidence type="ECO:0000256" key="1">
    <source>
        <dbReference type="ARBA" id="ARBA00001917"/>
    </source>
</evidence>
<evidence type="ECO:0000256" key="5">
    <source>
        <dbReference type="ARBA" id="ARBA00022857"/>
    </source>
</evidence>
<feature type="domain" description="NADH:flavin oxidoreductase/NADH oxidase N-terminal" evidence="7">
    <location>
        <begin position="388"/>
        <end position="717"/>
    </location>
</feature>
<gene>
    <name evidence="8" type="ORF">CKAN_01942200</name>
</gene>
<sequence>MSEIPLLTPYEMGDFSLSHRVVLAPMTRSRSYGNVPQPHAILYYSQRTTKGGLLITEATGVSDTAQGYPETPGIWTKEQVEAWKPIVKAVHEKGGIFFCQLWHVGRVSNYSFQPNGQAPISCTDKPVPPQPSHDGINEHDYSTPRRLRTEEIPQIVNDFRLAARNAMEAGFDGVEIHGANGYLIEQFMKDQVNDRTDEYGGSLENRCRFALEIVEAIVNEIGANRVGMRLSPFANFMDSVDSNPEALGVYMVQSLNKYGVRYCHMIEPRMVRVGDMLVTPHSLLPMRNAFKGTFIAAGGYNRQDGNKAIANNYADLIAFGRPFLANPDLPRRFELDAPLNKYHRSTFYTPDPRLQFSLYNFGPRERESTRRLVGLEKTTRTGMARIPLLTPYQMGDFSLSHRVVLAPLTRMRSFGNVPQPHAILYYSQRATKGGLLIAESTAVSDTAIGYPNVPGIWTKEQVEAWKPIVDAVHEKGGIFFCQIWHTGRVSNYSFQPNGQAPISCTDKHLPPQPSQDGISKDEFSPPRRLRTDEIPQIVKDFRLAAKNAMEAGFDGVEIHGANGYLIEQFMKDQVNDRTDEYGGSLENRCRFALEIVEAIANEIGANRVGIRLSPFTTFNDCVDSDPEALGIYMAEALNKYGVCYCHVIEPRTVTIENKLVIPRSLLPIRNAFKGTFIAADGYNREDGNKAIADNYADLIAFGRLFLANPDLPRRFELDAALNKYNRRTFYTPDPVIGYTDYPVL</sequence>
<comment type="cofactor">
    <cofactor evidence="1">
        <name>FMN</name>
        <dbReference type="ChEBI" id="CHEBI:58210"/>
    </cofactor>
</comment>
<dbReference type="InterPro" id="IPR013785">
    <property type="entry name" value="Aldolase_TIM"/>
</dbReference>